<comment type="similarity">
    <text evidence="12">Belongs to the EXD2 family.</text>
</comment>
<keyword evidence="5" id="KW-0540">Nuclease</keyword>
<dbReference type="GO" id="GO:1901195">
    <property type="term" value="P:positive regulation of formation of translation preinitiation complex"/>
    <property type="evidence" value="ECO:0007669"/>
    <property type="project" value="EnsemblMetazoa"/>
</dbReference>
<evidence type="ECO:0000256" key="6">
    <source>
        <dbReference type="ARBA" id="ARBA00022723"/>
    </source>
</evidence>
<reference evidence="15 16" key="1">
    <citation type="journal article" date="2007" name="Nature">
        <title>Evolution of genes and genomes on the Drosophila phylogeny.</title>
        <authorList>
            <consortium name="Drosophila 12 Genomes Consortium"/>
            <person name="Clark A.G."/>
            <person name="Eisen M.B."/>
            <person name="Smith D.R."/>
            <person name="Bergman C.M."/>
            <person name="Oliver B."/>
            <person name="Markow T.A."/>
            <person name="Kaufman T.C."/>
            <person name="Kellis M."/>
            <person name="Gelbart W."/>
            <person name="Iyer V.N."/>
            <person name="Pollard D.A."/>
            <person name="Sackton T.B."/>
            <person name="Larracuente A.M."/>
            <person name="Singh N.D."/>
            <person name="Abad J.P."/>
            <person name="Abt D.N."/>
            <person name="Adryan B."/>
            <person name="Aguade M."/>
            <person name="Akashi H."/>
            <person name="Anderson W.W."/>
            <person name="Aquadro C.F."/>
            <person name="Ardell D.H."/>
            <person name="Arguello R."/>
            <person name="Artieri C.G."/>
            <person name="Barbash D.A."/>
            <person name="Barker D."/>
            <person name="Barsanti P."/>
            <person name="Batterham P."/>
            <person name="Batzoglou S."/>
            <person name="Begun D."/>
            <person name="Bhutkar A."/>
            <person name="Blanco E."/>
            <person name="Bosak S.A."/>
            <person name="Bradley R.K."/>
            <person name="Brand A.D."/>
            <person name="Brent M.R."/>
            <person name="Brooks A.N."/>
            <person name="Brown R.H."/>
            <person name="Butlin R.K."/>
            <person name="Caggese C."/>
            <person name="Calvi B.R."/>
            <person name="Bernardo de Carvalho A."/>
            <person name="Caspi A."/>
            <person name="Castrezana S."/>
            <person name="Celniker S.E."/>
            <person name="Chang J.L."/>
            <person name="Chapple C."/>
            <person name="Chatterji S."/>
            <person name="Chinwalla A."/>
            <person name="Civetta A."/>
            <person name="Clifton S.W."/>
            <person name="Comeron J.M."/>
            <person name="Costello J.C."/>
            <person name="Coyne J.A."/>
            <person name="Daub J."/>
            <person name="David R.G."/>
            <person name="Delcher A.L."/>
            <person name="Delehaunty K."/>
            <person name="Do C.B."/>
            <person name="Ebling H."/>
            <person name="Edwards K."/>
            <person name="Eickbush T."/>
            <person name="Evans J.D."/>
            <person name="Filipski A."/>
            <person name="Findeiss S."/>
            <person name="Freyhult E."/>
            <person name="Fulton L."/>
            <person name="Fulton R."/>
            <person name="Garcia A.C."/>
            <person name="Gardiner A."/>
            <person name="Garfield D.A."/>
            <person name="Garvin B.E."/>
            <person name="Gibson G."/>
            <person name="Gilbert D."/>
            <person name="Gnerre S."/>
            <person name="Godfrey J."/>
            <person name="Good R."/>
            <person name="Gotea V."/>
            <person name="Gravely B."/>
            <person name="Greenberg A.J."/>
            <person name="Griffiths-Jones S."/>
            <person name="Gross S."/>
            <person name="Guigo R."/>
            <person name="Gustafson E.A."/>
            <person name="Haerty W."/>
            <person name="Hahn M.W."/>
            <person name="Halligan D.L."/>
            <person name="Halpern A.L."/>
            <person name="Halter G.M."/>
            <person name="Han M.V."/>
            <person name="Heger A."/>
            <person name="Hillier L."/>
            <person name="Hinrichs A.S."/>
            <person name="Holmes I."/>
            <person name="Hoskins R.A."/>
            <person name="Hubisz M.J."/>
            <person name="Hultmark D."/>
            <person name="Huntley M.A."/>
            <person name="Jaffe D.B."/>
            <person name="Jagadeeshan S."/>
            <person name="Jeck W.R."/>
            <person name="Johnson J."/>
            <person name="Jones C.D."/>
            <person name="Jordan W.C."/>
            <person name="Karpen G.H."/>
            <person name="Kataoka E."/>
            <person name="Keightley P.D."/>
            <person name="Kheradpour P."/>
            <person name="Kirkness E.F."/>
            <person name="Koerich L.B."/>
            <person name="Kristiansen K."/>
            <person name="Kudrna D."/>
            <person name="Kulathinal R.J."/>
            <person name="Kumar S."/>
            <person name="Kwok R."/>
            <person name="Lander E."/>
            <person name="Langley C.H."/>
            <person name="Lapoint R."/>
            <person name="Lazzaro B.P."/>
            <person name="Lee S.J."/>
            <person name="Levesque L."/>
            <person name="Li R."/>
            <person name="Lin C.F."/>
            <person name="Lin M.F."/>
            <person name="Lindblad-Toh K."/>
            <person name="Llopart A."/>
            <person name="Long M."/>
            <person name="Low L."/>
            <person name="Lozovsky E."/>
            <person name="Lu J."/>
            <person name="Luo M."/>
            <person name="Machado C.A."/>
            <person name="Makalowski W."/>
            <person name="Marzo M."/>
            <person name="Matsuda M."/>
            <person name="Matzkin L."/>
            <person name="McAllister B."/>
            <person name="McBride C.S."/>
            <person name="McKernan B."/>
            <person name="McKernan K."/>
            <person name="Mendez-Lago M."/>
            <person name="Minx P."/>
            <person name="Mollenhauer M.U."/>
            <person name="Montooth K."/>
            <person name="Mount S.M."/>
            <person name="Mu X."/>
            <person name="Myers E."/>
            <person name="Negre B."/>
            <person name="Newfeld S."/>
            <person name="Nielsen R."/>
            <person name="Noor M.A."/>
            <person name="O'Grady P."/>
            <person name="Pachter L."/>
            <person name="Papaceit M."/>
            <person name="Parisi M.J."/>
            <person name="Parisi M."/>
            <person name="Parts L."/>
            <person name="Pedersen J.S."/>
            <person name="Pesole G."/>
            <person name="Phillippy A.M."/>
            <person name="Ponting C.P."/>
            <person name="Pop M."/>
            <person name="Porcelli D."/>
            <person name="Powell J.R."/>
            <person name="Prohaska S."/>
            <person name="Pruitt K."/>
            <person name="Puig M."/>
            <person name="Quesneville H."/>
            <person name="Ram K.R."/>
            <person name="Rand D."/>
            <person name="Rasmussen M.D."/>
            <person name="Reed L.K."/>
            <person name="Reenan R."/>
            <person name="Reily A."/>
            <person name="Remington K.A."/>
            <person name="Rieger T.T."/>
            <person name="Ritchie M.G."/>
            <person name="Robin C."/>
            <person name="Rogers Y.H."/>
            <person name="Rohde C."/>
            <person name="Rozas J."/>
            <person name="Rubenfield M.J."/>
            <person name="Ruiz A."/>
            <person name="Russo S."/>
            <person name="Salzberg S.L."/>
            <person name="Sanchez-Gracia A."/>
            <person name="Saranga D.J."/>
            <person name="Sato H."/>
            <person name="Schaeffer S.W."/>
            <person name="Schatz M.C."/>
            <person name="Schlenke T."/>
            <person name="Schwartz R."/>
            <person name="Segarra C."/>
            <person name="Singh R.S."/>
            <person name="Sirot L."/>
            <person name="Sirota M."/>
            <person name="Sisneros N.B."/>
            <person name="Smith C.D."/>
            <person name="Smith T.F."/>
            <person name="Spieth J."/>
            <person name="Stage D.E."/>
            <person name="Stark A."/>
            <person name="Stephan W."/>
            <person name="Strausberg R.L."/>
            <person name="Strempel S."/>
            <person name="Sturgill D."/>
            <person name="Sutton G."/>
            <person name="Sutton G.G."/>
            <person name="Tao W."/>
            <person name="Teichmann S."/>
            <person name="Tobari Y.N."/>
            <person name="Tomimura Y."/>
            <person name="Tsolas J.M."/>
            <person name="Valente V.L."/>
            <person name="Venter E."/>
            <person name="Venter J.C."/>
            <person name="Vicario S."/>
            <person name="Vieira F.G."/>
            <person name="Vilella A.J."/>
            <person name="Villasante A."/>
            <person name="Walenz B."/>
            <person name="Wang J."/>
            <person name="Wasserman M."/>
            <person name="Watts T."/>
            <person name="Wilson D."/>
            <person name="Wilson R.K."/>
            <person name="Wing R.A."/>
            <person name="Wolfner M.F."/>
            <person name="Wong A."/>
            <person name="Wong G.K."/>
            <person name="Wu C.I."/>
            <person name="Wu G."/>
            <person name="Yamamoto D."/>
            <person name="Yang H.P."/>
            <person name="Yang S.P."/>
            <person name="Yorke J.A."/>
            <person name="Yoshida K."/>
            <person name="Zdobnov E."/>
            <person name="Zhang P."/>
            <person name="Zhang Y."/>
            <person name="Zimin A.V."/>
            <person name="Baldwin J."/>
            <person name="Abdouelleil A."/>
            <person name="Abdulkadir J."/>
            <person name="Abebe A."/>
            <person name="Abera B."/>
            <person name="Abreu J."/>
            <person name="Acer S.C."/>
            <person name="Aftuck L."/>
            <person name="Alexander A."/>
            <person name="An P."/>
            <person name="Anderson E."/>
            <person name="Anderson S."/>
            <person name="Arachi H."/>
            <person name="Azer M."/>
            <person name="Bachantsang P."/>
            <person name="Barry A."/>
            <person name="Bayul T."/>
            <person name="Berlin A."/>
            <person name="Bessette D."/>
            <person name="Bloom T."/>
            <person name="Blye J."/>
            <person name="Boguslavskiy L."/>
            <person name="Bonnet C."/>
            <person name="Boukhgalter B."/>
            <person name="Bourzgui I."/>
            <person name="Brown A."/>
            <person name="Cahill P."/>
            <person name="Channer S."/>
            <person name="Cheshatsang Y."/>
            <person name="Chuda L."/>
            <person name="Citroen M."/>
            <person name="Collymore A."/>
            <person name="Cooke P."/>
            <person name="Costello M."/>
            <person name="D'Aco K."/>
            <person name="Daza R."/>
            <person name="De Haan G."/>
            <person name="DeGray S."/>
            <person name="DeMaso C."/>
            <person name="Dhargay N."/>
            <person name="Dooley K."/>
            <person name="Dooley E."/>
            <person name="Doricent M."/>
            <person name="Dorje P."/>
            <person name="Dorjee K."/>
            <person name="Dupes A."/>
            <person name="Elong R."/>
            <person name="Falk J."/>
            <person name="Farina A."/>
            <person name="Faro S."/>
            <person name="Ferguson D."/>
            <person name="Fisher S."/>
            <person name="Foley C.D."/>
            <person name="Franke A."/>
            <person name="Friedrich D."/>
            <person name="Gadbois L."/>
            <person name="Gearin G."/>
            <person name="Gearin C.R."/>
            <person name="Giannoukos G."/>
            <person name="Goode T."/>
            <person name="Graham J."/>
            <person name="Grandbois E."/>
            <person name="Grewal S."/>
            <person name="Gyaltsen K."/>
            <person name="Hafez N."/>
            <person name="Hagos B."/>
            <person name="Hall J."/>
            <person name="Henson C."/>
            <person name="Hollinger A."/>
            <person name="Honan T."/>
            <person name="Huard M.D."/>
            <person name="Hughes L."/>
            <person name="Hurhula B."/>
            <person name="Husby M.E."/>
            <person name="Kamat A."/>
            <person name="Kanga B."/>
            <person name="Kashin S."/>
            <person name="Khazanovich D."/>
            <person name="Kisner P."/>
            <person name="Lance K."/>
            <person name="Lara M."/>
            <person name="Lee W."/>
            <person name="Lennon N."/>
            <person name="Letendre F."/>
            <person name="LeVine R."/>
            <person name="Lipovsky A."/>
            <person name="Liu X."/>
            <person name="Liu J."/>
            <person name="Liu S."/>
            <person name="Lokyitsang T."/>
            <person name="Lokyitsang Y."/>
            <person name="Lubonja R."/>
            <person name="Lui A."/>
            <person name="MacDonald P."/>
            <person name="Magnisalis V."/>
            <person name="Maru K."/>
            <person name="Matthews C."/>
            <person name="McCusker W."/>
            <person name="McDonough S."/>
            <person name="Mehta T."/>
            <person name="Meldrim J."/>
            <person name="Meneus L."/>
            <person name="Mihai O."/>
            <person name="Mihalev A."/>
            <person name="Mihova T."/>
            <person name="Mittelman R."/>
            <person name="Mlenga V."/>
            <person name="Montmayeur A."/>
            <person name="Mulrain L."/>
            <person name="Navidi A."/>
            <person name="Naylor J."/>
            <person name="Negash T."/>
            <person name="Nguyen T."/>
            <person name="Nguyen N."/>
            <person name="Nicol R."/>
            <person name="Norbu C."/>
            <person name="Norbu N."/>
            <person name="Novod N."/>
            <person name="O'Neill B."/>
            <person name="Osman S."/>
            <person name="Markiewicz E."/>
            <person name="Oyono O.L."/>
            <person name="Patti C."/>
            <person name="Phunkhang P."/>
            <person name="Pierre F."/>
            <person name="Priest M."/>
            <person name="Raghuraman S."/>
            <person name="Rege F."/>
            <person name="Reyes R."/>
            <person name="Rise C."/>
            <person name="Rogov P."/>
            <person name="Ross K."/>
            <person name="Ryan E."/>
            <person name="Settipalli S."/>
            <person name="Shea T."/>
            <person name="Sherpa N."/>
            <person name="Shi L."/>
            <person name="Shih D."/>
            <person name="Sparrow T."/>
            <person name="Spaulding J."/>
            <person name="Stalker J."/>
            <person name="Stange-Thomann N."/>
            <person name="Stavropoulos S."/>
            <person name="Stone C."/>
            <person name="Strader C."/>
            <person name="Tesfaye S."/>
            <person name="Thomson T."/>
            <person name="Thoulutsang Y."/>
            <person name="Thoulutsang D."/>
            <person name="Topham K."/>
            <person name="Topping I."/>
            <person name="Tsamla T."/>
            <person name="Vassiliev H."/>
            <person name="Vo A."/>
            <person name="Wangchuk T."/>
            <person name="Wangdi T."/>
            <person name="Weiand M."/>
            <person name="Wilkinson J."/>
            <person name="Wilson A."/>
            <person name="Yadav S."/>
            <person name="Young G."/>
            <person name="Yu Q."/>
            <person name="Zembek L."/>
            <person name="Zhong D."/>
            <person name="Zimmer A."/>
            <person name="Zwirko Z."/>
            <person name="Jaffe D.B."/>
            <person name="Alvarez P."/>
            <person name="Brockman W."/>
            <person name="Butler J."/>
            <person name="Chin C."/>
            <person name="Gnerre S."/>
            <person name="Grabherr M."/>
            <person name="Kleber M."/>
            <person name="Mauceli E."/>
            <person name="MacCallum I."/>
        </authorList>
    </citation>
    <scope>NUCLEOTIDE SEQUENCE [LARGE SCALE GENOMIC DNA]</scope>
    <source>
        <strain evidence="16">Tucson 14030-0811.24</strain>
    </source>
</reference>
<sequence>KYTKEMNGNSTNKKWAILAASLGLVYVLVRHRYSIIGQMRRRIVLPGASNPLRFKQIEVLTTSQDEATQKIIKELKSHCQRFQVLGFDCEWITVGGSRRPVALLQLSSQYGLCALFRLCCMKQIPKDLRELLEDDAIVKVGVAPQADAMKLSHDYGVGVASTLDLRFLAVMAGHKAEGLGKLSHTHLNFVLDKNWRLACSNWEAKQLEEVQLNYAANDALAAVAIFQKLCRDLEPRAFWDIRPLTSEDWLPKIQPFIDVDFTKGFSIGLSSSNAGGGTAPSSSPMTAKSKPKKVMVPEKQYCRKLGTQSKAFYDNCLLEAPDGELLCTIDRRKASWYLNQNLGTHIPGETFTVRLNFEPAGRAVGEVGRYYQTPKENQCVVCGRRDAYIRKNVVPREYRRHFPEVMKSHTSHDVLLLCHTCHQLSNVSDLRIRTKLATKCDAPFKHGDGMVKCHEDPILRRVKSAGKALTYQSERIPQARKAELHQILLDYYKDCNEITDELLKEAANIDYRVENDDYCQHGEKVVQMYRDQFGGLIELERMWREHFVHTMQPKYLPYLWNVNHNADRLEVRASEGRVDNADLLVAGLPAKANLNSKPNPNPQ</sequence>
<evidence type="ECO:0000256" key="1">
    <source>
        <dbReference type="ARBA" id="ARBA00001936"/>
    </source>
</evidence>
<organism evidence="15 16">
    <name type="scientific">Drosophila willistoni</name>
    <name type="common">Fruit fly</name>
    <dbReference type="NCBI Taxonomy" id="7260"/>
    <lineage>
        <taxon>Eukaryota</taxon>
        <taxon>Metazoa</taxon>
        <taxon>Ecdysozoa</taxon>
        <taxon>Arthropoda</taxon>
        <taxon>Hexapoda</taxon>
        <taxon>Insecta</taxon>
        <taxon>Pterygota</taxon>
        <taxon>Neoptera</taxon>
        <taxon>Endopterygota</taxon>
        <taxon>Diptera</taxon>
        <taxon>Brachycera</taxon>
        <taxon>Muscomorpha</taxon>
        <taxon>Ephydroidea</taxon>
        <taxon>Drosophilidae</taxon>
        <taxon>Drosophila</taxon>
        <taxon>Sophophora</taxon>
    </lineage>
</organism>
<keyword evidence="11" id="KW-0472">Membrane</keyword>
<dbReference type="GO" id="GO:0005634">
    <property type="term" value="C:nucleus"/>
    <property type="evidence" value="ECO:0007669"/>
    <property type="project" value="TreeGrafter"/>
</dbReference>
<dbReference type="STRING" id="7260.B4NAX0"/>
<dbReference type="InParanoid" id="B4NAX0"/>
<dbReference type="GO" id="GO:0003676">
    <property type="term" value="F:nucleic acid binding"/>
    <property type="evidence" value="ECO:0007669"/>
    <property type="project" value="InterPro"/>
</dbReference>
<dbReference type="Pfam" id="PF01612">
    <property type="entry name" value="DNA_pol_A_exo1"/>
    <property type="match status" value="1"/>
</dbReference>
<dbReference type="GO" id="GO:0031966">
    <property type="term" value="C:mitochondrial membrane"/>
    <property type="evidence" value="ECO:0007669"/>
    <property type="project" value="UniProtKB-SubCell"/>
</dbReference>
<keyword evidence="7" id="KW-0378">Hydrolase</keyword>
<dbReference type="InterPro" id="IPR012337">
    <property type="entry name" value="RNaseH-like_sf"/>
</dbReference>
<name>B4NAX0_DROWI</name>
<dbReference type="GO" id="GO:0000175">
    <property type="term" value="F:3'-5'-RNA exonuclease activity"/>
    <property type="evidence" value="ECO:0007669"/>
    <property type="project" value="EnsemblMetazoa"/>
</dbReference>
<evidence type="ECO:0000256" key="4">
    <source>
        <dbReference type="ARBA" id="ARBA00022692"/>
    </source>
</evidence>
<evidence type="ECO:0000256" key="2">
    <source>
        <dbReference type="ARBA" id="ARBA00001946"/>
    </source>
</evidence>
<accession>B4NAX0</accession>
<dbReference type="EMBL" id="CH964232">
    <property type="protein sequence ID" value="EDW80934.2"/>
    <property type="molecule type" value="Genomic_DNA"/>
</dbReference>
<evidence type="ECO:0000313" key="16">
    <source>
        <dbReference type="Proteomes" id="UP000007798"/>
    </source>
</evidence>
<evidence type="ECO:0000256" key="12">
    <source>
        <dbReference type="ARBA" id="ARBA00061005"/>
    </source>
</evidence>
<dbReference type="InterPro" id="IPR002562">
    <property type="entry name" value="3'-5'_exonuclease_dom"/>
</dbReference>
<dbReference type="SMR" id="B4NAX0"/>
<evidence type="ECO:0000256" key="11">
    <source>
        <dbReference type="ARBA" id="ARBA00023136"/>
    </source>
</evidence>
<comment type="cofactor">
    <cofactor evidence="2">
        <name>Mg(2+)</name>
        <dbReference type="ChEBI" id="CHEBI:18420"/>
    </cofactor>
</comment>
<keyword evidence="9" id="KW-1133">Transmembrane helix</keyword>
<dbReference type="SUPFAM" id="SSF53098">
    <property type="entry name" value="Ribonuclease H-like"/>
    <property type="match status" value="1"/>
</dbReference>
<evidence type="ECO:0000256" key="13">
    <source>
        <dbReference type="ARBA" id="ARBA00069878"/>
    </source>
</evidence>
<gene>
    <name evidence="15" type="primary">Dwil\GK11793</name>
    <name evidence="15" type="ORF">Dwil_GK11793</name>
</gene>
<protein>
    <recommendedName>
        <fullName evidence="13">Exonuclease 3'-5' domain-containing protein 2</fullName>
    </recommendedName>
</protein>
<dbReference type="InterPro" id="IPR051132">
    <property type="entry name" value="3-5_Exonuclease_domain"/>
</dbReference>
<dbReference type="FunFam" id="3.30.420.10:FF:000041">
    <property type="entry name" value="Exonuclease 3'-5' domain containing 2"/>
    <property type="match status" value="1"/>
</dbReference>
<dbReference type="HOGENOM" id="CLU_019718_0_0_1"/>
<dbReference type="InterPro" id="IPR036397">
    <property type="entry name" value="RNaseH_sf"/>
</dbReference>
<evidence type="ECO:0000256" key="3">
    <source>
        <dbReference type="ARBA" id="ARBA00004325"/>
    </source>
</evidence>
<evidence type="ECO:0000313" key="15">
    <source>
        <dbReference type="EMBL" id="EDW80934.2"/>
    </source>
</evidence>
<comment type="cofactor">
    <cofactor evidence="1">
        <name>Mn(2+)</name>
        <dbReference type="ChEBI" id="CHEBI:29035"/>
    </cofactor>
</comment>
<evidence type="ECO:0000259" key="14">
    <source>
        <dbReference type="SMART" id="SM00474"/>
    </source>
</evidence>
<dbReference type="KEGG" id="dwi:6646893"/>
<keyword evidence="4" id="KW-0812">Transmembrane</keyword>
<evidence type="ECO:0000256" key="9">
    <source>
        <dbReference type="ARBA" id="ARBA00022989"/>
    </source>
</evidence>
<dbReference type="GO" id="GO:0005759">
    <property type="term" value="C:mitochondrial matrix"/>
    <property type="evidence" value="ECO:0007669"/>
    <property type="project" value="EnsemblMetazoa"/>
</dbReference>
<dbReference type="PANTHER" id="PTHR13620:SF104">
    <property type="entry name" value="EXONUCLEASE 3'-5' DOMAIN-CONTAINING PROTEIN 2"/>
    <property type="match status" value="1"/>
</dbReference>
<feature type="domain" description="3'-5' exonuclease" evidence="14">
    <location>
        <begin position="57"/>
        <end position="234"/>
    </location>
</feature>
<proteinExistence type="inferred from homology"/>
<dbReference type="AlphaFoldDB" id="B4NAX0"/>
<dbReference type="OrthoDB" id="1920326at2759"/>
<evidence type="ECO:0000256" key="8">
    <source>
        <dbReference type="ARBA" id="ARBA00022839"/>
    </source>
</evidence>
<evidence type="ECO:0000256" key="5">
    <source>
        <dbReference type="ARBA" id="ARBA00022722"/>
    </source>
</evidence>
<dbReference type="GO" id="GO:0046872">
    <property type="term" value="F:metal ion binding"/>
    <property type="evidence" value="ECO:0007669"/>
    <property type="project" value="UniProtKB-KW"/>
</dbReference>
<evidence type="ECO:0000256" key="7">
    <source>
        <dbReference type="ARBA" id="ARBA00022801"/>
    </source>
</evidence>
<keyword evidence="16" id="KW-1185">Reference proteome</keyword>
<evidence type="ECO:0000256" key="10">
    <source>
        <dbReference type="ARBA" id="ARBA00023128"/>
    </source>
</evidence>
<dbReference type="CDD" id="cd06141">
    <property type="entry name" value="WRN_exo"/>
    <property type="match status" value="1"/>
</dbReference>
<dbReference type="GO" id="GO:0016444">
    <property type="term" value="P:somatic cell DNA recombination"/>
    <property type="evidence" value="ECO:0007669"/>
    <property type="project" value="EnsemblMetazoa"/>
</dbReference>
<keyword evidence="6" id="KW-0479">Metal-binding</keyword>
<dbReference type="PANTHER" id="PTHR13620">
    <property type="entry name" value="3-5 EXONUCLEASE"/>
    <property type="match status" value="1"/>
</dbReference>
<comment type="subcellular location">
    <subcellularLocation>
        <location evidence="3">Mitochondrion membrane</location>
    </subcellularLocation>
</comment>
<dbReference type="SMART" id="SM00474">
    <property type="entry name" value="35EXOc"/>
    <property type="match status" value="1"/>
</dbReference>
<keyword evidence="8" id="KW-0269">Exonuclease</keyword>
<keyword evidence="10" id="KW-0496">Mitochondrion</keyword>
<feature type="non-terminal residue" evidence="15">
    <location>
        <position position="1"/>
    </location>
</feature>
<dbReference type="FunCoup" id="B4NAX0">
    <property type="interactions" value="947"/>
</dbReference>
<dbReference type="Gene3D" id="3.30.420.10">
    <property type="entry name" value="Ribonuclease H-like superfamily/Ribonuclease H"/>
    <property type="match status" value="1"/>
</dbReference>
<dbReference type="Proteomes" id="UP000007798">
    <property type="component" value="Unassembled WGS sequence"/>
</dbReference>
<dbReference type="eggNOG" id="KOG4373">
    <property type="taxonomic scope" value="Eukaryota"/>
</dbReference>